<dbReference type="PROSITE" id="PS51688">
    <property type="entry name" value="ICA"/>
    <property type="match status" value="1"/>
</dbReference>
<accession>A0A1H2EMY5</accession>
<protein>
    <submittedName>
        <fullName evidence="2">Chaperone of endosialidase</fullName>
    </submittedName>
</protein>
<evidence type="ECO:0000259" key="1">
    <source>
        <dbReference type="PROSITE" id="PS51688"/>
    </source>
</evidence>
<feature type="domain" description="Peptidase S74" evidence="1">
    <location>
        <begin position="315"/>
        <end position="408"/>
    </location>
</feature>
<gene>
    <name evidence="2" type="ORF">SAMN05216406_11415</name>
</gene>
<evidence type="ECO:0000313" key="2">
    <source>
        <dbReference type="EMBL" id="SDT96486.1"/>
    </source>
</evidence>
<sequence length="419" mass="43018">MAAILNDLDAFLQADTPRTISVNLGTNVNVNGTLGGTPVNTVVTNAANAAAHASSSGNPHNVNLTQISGDLDDINDGVTFFRTNANQVTGAGRGFNALNSSSEYIKSLKSTQLAVVGSNPSTGWVGDANGFRMYQSGVLMVNIPVSGNPSFGGDIVGGGDISISGYGSFTGSATLGGRQASLHANLNGTADNGVSAFSGNGSTDSGLKGSSSTGYGVFGEGTGVNATGVRATHVAGGVALYVGGRMTMTNTTLVTNLNADMVDGKHASALCNIVPCNTGTCTVSGNGFNLNVTGSLAATVRTRGTSNFAYIENISDARLKTEIEHEFLGLDFINSLTARTFRMIENPELLAHGLIYQEVVKLLGNRKDSLASLNNDGTGGVDYNGLVSPIIKAIQELSAEVNLLKSGKRKGRVIDVQKA</sequence>
<name>A0A1H2EMY5_9PROT</name>
<dbReference type="Pfam" id="PF13884">
    <property type="entry name" value="Peptidase_S74"/>
    <property type="match status" value="1"/>
</dbReference>
<dbReference type="Proteomes" id="UP000182882">
    <property type="component" value="Unassembled WGS sequence"/>
</dbReference>
<dbReference type="KEGG" id="nur:ATY38_12265"/>
<organism evidence="2 3">
    <name type="scientific">Nitrosomonas ureae</name>
    <dbReference type="NCBI Taxonomy" id="44577"/>
    <lineage>
        <taxon>Bacteria</taxon>
        <taxon>Pseudomonadati</taxon>
        <taxon>Pseudomonadota</taxon>
        <taxon>Betaproteobacteria</taxon>
        <taxon>Nitrosomonadales</taxon>
        <taxon>Nitrosomonadaceae</taxon>
        <taxon>Nitrosomonas</taxon>
    </lineage>
</organism>
<reference evidence="3" key="1">
    <citation type="submission" date="2016-10" db="EMBL/GenBank/DDBJ databases">
        <authorList>
            <person name="Varghese N."/>
            <person name="Submissions S."/>
        </authorList>
    </citation>
    <scope>NUCLEOTIDE SEQUENCE [LARGE SCALE GENOMIC DNA]</scope>
    <source>
        <strain evidence="3">Nm10</strain>
    </source>
</reference>
<proteinExistence type="predicted"/>
<dbReference type="AlphaFoldDB" id="A0A1H2EMY5"/>
<dbReference type="InterPro" id="IPR030392">
    <property type="entry name" value="S74_ICA"/>
</dbReference>
<dbReference type="EMBL" id="FNLN01000014">
    <property type="protein sequence ID" value="SDT96486.1"/>
    <property type="molecule type" value="Genomic_DNA"/>
</dbReference>
<dbReference type="RefSeq" id="WP_062559560.1">
    <property type="nucleotide sequence ID" value="NZ_CP013341.1"/>
</dbReference>
<keyword evidence="3" id="KW-1185">Reference proteome</keyword>
<evidence type="ECO:0000313" key="3">
    <source>
        <dbReference type="Proteomes" id="UP000182882"/>
    </source>
</evidence>